<dbReference type="GO" id="GO:0005770">
    <property type="term" value="C:late endosome"/>
    <property type="evidence" value="ECO:0007669"/>
    <property type="project" value="TreeGrafter"/>
</dbReference>
<keyword evidence="3 6" id="KW-0812">Transmembrane</keyword>
<feature type="transmembrane region" description="Helical" evidence="6">
    <location>
        <begin position="66"/>
        <end position="87"/>
    </location>
</feature>
<evidence type="ECO:0000256" key="3">
    <source>
        <dbReference type="ARBA" id="ARBA00022692"/>
    </source>
</evidence>
<keyword evidence="5 6" id="KW-0472">Membrane</keyword>
<evidence type="ECO:0000313" key="8">
    <source>
        <dbReference type="Proteomes" id="UP001443914"/>
    </source>
</evidence>
<comment type="subcellular location">
    <subcellularLocation>
        <location evidence="1">Membrane</location>
        <topology evidence="1">Multi-pass membrane protein</topology>
    </subcellularLocation>
</comment>
<evidence type="ECO:0000256" key="6">
    <source>
        <dbReference type="SAM" id="Phobius"/>
    </source>
</evidence>
<sequence>MANPRNSSLTNIAEENLFLDILNDAPLAAHRKPTKIYGSIFYCFLLAGYATVGIAAPWIFQALQPWISQLLCSCNVILLIITGEFEINGQLFQQIRVRN</sequence>
<organism evidence="7 8">
    <name type="scientific">Saponaria officinalis</name>
    <name type="common">Common soapwort</name>
    <name type="synonym">Lychnis saponaria</name>
    <dbReference type="NCBI Taxonomy" id="3572"/>
    <lineage>
        <taxon>Eukaryota</taxon>
        <taxon>Viridiplantae</taxon>
        <taxon>Streptophyta</taxon>
        <taxon>Embryophyta</taxon>
        <taxon>Tracheophyta</taxon>
        <taxon>Spermatophyta</taxon>
        <taxon>Magnoliopsida</taxon>
        <taxon>eudicotyledons</taxon>
        <taxon>Gunneridae</taxon>
        <taxon>Pentapetalae</taxon>
        <taxon>Caryophyllales</taxon>
        <taxon>Caryophyllaceae</taxon>
        <taxon>Caryophylleae</taxon>
        <taxon>Saponaria</taxon>
    </lineage>
</organism>
<reference evidence="7" key="1">
    <citation type="submission" date="2024-03" db="EMBL/GenBank/DDBJ databases">
        <title>WGS assembly of Saponaria officinalis var. Norfolk2.</title>
        <authorList>
            <person name="Jenkins J."/>
            <person name="Shu S."/>
            <person name="Grimwood J."/>
            <person name="Barry K."/>
            <person name="Goodstein D."/>
            <person name="Schmutz J."/>
            <person name="Leebens-Mack J."/>
            <person name="Osbourn A."/>
        </authorList>
    </citation>
    <scope>NUCLEOTIDE SEQUENCE [LARGE SCALE GENOMIC DNA]</scope>
    <source>
        <strain evidence="7">JIC</strain>
    </source>
</reference>
<accession>A0AAW1H1G2</accession>
<protein>
    <submittedName>
        <fullName evidence="7">Uncharacterized protein</fullName>
    </submittedName>
</protein>
<proteinExistence type="inferred from homology"/>
<evidence type="ECO:0000256" key="2">
    <source>
        <dbReference type="ARBA" id="ARBA00006314"/>
    </source>
</evidence>
<evidence type="ECO:0000256" key="5">
    <source>
        <dbReference type="ARBA" id="ARBA00023136"/>
    </source>
</evidence>
<comment type="similarity">
    <text evidence="2">Belongs to the TMEM192 family.</text>
</comment>
<dbReference type="GO" id="GO:0005765">
    <property type="term" value="C:lysosomal membrane"/>
    <property type="evidence" value="ECO:0007669"/>
    <property type="project" value="TreeGrafter"/>
</dbReference>
<dbReference type="PANTHER" id="PTHR31592">
    <property type="entry name" value="TRANSMEMBRANE PROTEIN 192"/>
    <property type="match status" value="1"/>
</dbReference>
<name>A0AAW1H1G2_SAPOF</name>
<dbReference type="InterPro" id="IPR029399">
    <property type="entry name" value="TMEM192"/>
</dbReference>
<feature type="transmembrane region" description="Helical" evidence="6">
    <location>
        <begin position="40"/>
        <end position="60"/>
    </location>
</feature>
<dbReference type="EMBL" id="JBDFQZ010000012">
    <property type="protein sequence ID" value="KAK9671017.1"/>
    <property type="molecule type" value="Genomic_DNA"/>
</dbReference>
<evidence type="ECO:0000313" key="7">
    <source>
        <dbReference type="EMBL" id="KAK9671017.1"/>
    </source>
</evidence>
<dbReference type="Proteomes" id="UP001443914">
    <property type="component" value="Unassembled WGS sequence"/>
</dbReference>
<keyword evidence="4 6" id="KW-1133">Transmembrane helix</keyword>
<evidence type="ECO:0000256" key="4">
    <source>
        <dbReference type="ARBA" id="ARBA00022989"/>
    </source>
</evidence>
<keyword evidence="8" id="KW-1185">Reference proteome</keyword>
<gene>
    <name evidence="7" type="ORF">RND81_12G001200</name>
</gene>
<evidence type="ECO:0000256" key="1">
    <source>
        <dbReference type="ARBA" id="ARBA00004141"/>
    </source>
</evidence>
<dbReference type="AlphaFoldDB" id="A0AAW1H1G2"/>
<dbReference type="PANTHER" id="PTHR31592:SF1">
    <property type="entry name" value="TRANSMEMBRANE PROTEIN 192"/>
    <property type="match status" value="1"/>
</dbReference>
<comment type="caution">
    <text evidence="7">The sequence shown here is derived from an EMBL/GenBank/DDBJ whole genome shotgun (WGS) entry which is preliminary data.</text>
</comment>